<keyword evidence="3" id="KW-1133">Transmembrane helix</keyword>
<feature type="transmembrane region" description="Helical" evidence="3">
    <location>
        <begin position="73"/>
        <end position="94"/>
    </location>
</feature>
<dbReference type="GO" id="GO:0003755">
    <property type="term" value="F:peptidyl-prolyl cis-trans isomerase activity"/>
    <property type="evidence" value="ECO:0007669"/>
    <property type="project" value="InterPro"/>
</dbReference>
<dbReference type="InterPro" id="IPR029000">
    <property type="entry name" value="Cyclophilin-like_dom_sf"/>
</dbReference>
<proteinExistence type="predicted"/>
<keyword evidence="3" id="KW-0812">Transmembrane</keyword>
<dbReference type="InterPro" id="IPR002130">
    <property type="entry name" value="Cyclophilin-type_PPIase_dom"/>
</dbReference>
<comment type="function">
    <text evidence="1">PPIases accelerate the folding of proteins. It catalyzes the cis-trans isomerization of proline imidic peptide bonds in oligopeptides.</text>
</comment>
<dbReference type="CDD" id="cd00317">
    <property type="entry name" value="cyclophilin"/>
    <property type="match status" value="1"/>
</dbReference>
<dbReference type="PANTHER" id="PTHR45625:SF3">
    <property type="entry name" value="PEPTIDYL-PROLYL CIS-TRANS ISOMERASE B-RELATED"/>
    <property type="match status" value="1"/>
</dbReference>
<name>Q8FPL3_COREF</name>
<protein>
    <submittedName>
        <fullName evidence="5">Putative peptidylprolyl isomerase</fullName>
    </submittedName>
</protein>
<evidence type="ECO:0000256" key="1">
    <source>
        <dbReference type="ARBA" id="ARBA00002388"/>
    </source>
</evidence>
<keyword evidence="5" id="KW-0413">Isomerase</keyword>
<organism evidence="5 6">
    <name type="scientific">Corynebacterium efficiens (strain DSM 44549 / YS-314 / AJ 12310 / JCM 11189 / NBRC 100395)</name>
    <dbReference type="NCBI Taxonomy" id="196164"/>
    <lineage>
        <taxon>Bacteria</taxon>
        <taxon>Bacillati</taxon>
        <taxon>Actinomycetota</taxon>
        <taxon>Actinomycetes</taxon>
        <taxon>Mycobacteriales</taxon>
        <taxon>Corynebacteriaceae</taxon>
        <taxon>Corynebacterium</taxon>
    </lineage>
</organism>
<evidence type="ECO:0000313" key="5">
    <source>
        <dbReference type="EMBL" id="BAC18575.1"/>
    </source>
</evidence>
<keyword evidence="3" id="KW-0472">Membrane</keyword>
<keyword evidence="6" id="KW-1185">Reference proteome</keyword>
<feature type="domain" description="PPIase cyclophilin-type" evidence="4">
    <location>
        <begin position="169"/>
        <end position="323"/>
    </location>
</feature>
<dbReference type="HOGENOM" id="CLU_012062_8_0_11"/>
<reference evidence="5 6" key="1">
    <citation type="journal article" date="2003" name="Genome Res.">
        <title>Comparative complete genome sequence analysis of the amino acid replacements responsible for the thermostability of Corynebacterium efficiens.</title>
        <authorList>
            <person name="Nishio Y."/>
            <person name="Nakamura Y."/>
            <person name="Kawarabayasi Y."/>
            <person name="Usuda Y."/>
            <person name="Kimura E."/>
            <person name="Sugimoto S."/>
            <person name="Matsui K."/>
            <person name="Yamagishi A."/>
            <person name="Kikuchi H."/>
            <person name="Ikeo K."/>
            <person name="Gojobori T."/>
        </authorList>
    </citation>
    <scope>NUCLEOTIDE SEQUENCE [LARGE SCALE GENOMIC DNA]</scope>
    <source>
        <strain evidence="6">DSM 44549 / YS-314 / AJ 12310 / JCM 11189 / NBRC 100395</strain>
    </source>
</reference>
<dbReference type="eggNOG" id="COG0652">
    <property type="taxonomic scope" value="Bacteria"/>
</dbReference>
<feature type="compositionally biased region" description="Basic and acidic residues" evidence="2">
    <location>
        <begin position="1"/>
        <end position="15"/>
    </location>
</feature>
<dbReference type="KEGG" id="cef:CE1765"/>
<evidence type="ECO:0000256" key="2">
    <source>
        <dbReference type="SAM" id="MobiDB-lite"/>
    </source>
</evidence>
<dbReference type="Gene3D" id="2.40.100.10">
    <property type="entry name" value="Cyclophilin-like"/>
    <property type="match status" value="1"/>
</dbReference>
<accession>Q8FPL3</accession>
<dbReference type="InterPro" id="IPR044666">
    <property type="entry name" value="Cyclophilin_A-like"/>
</dbReference>
<dbReference type="AlphaFoldDB" id="Q8FPL3"/>
<dbReference type="EMBL" id="BA000035">
    <property type="protein sequence ID" value="BAC18575.1"/>
    <property type="molecule type" value="Genomic_DNA"/>
</dbReference>
<dbReference type="PROSITE" id="PS50072">
    <property type="entry name" value="CSA_PPIASE_2"/>
    <property type="match status" value="1"/>
</dbReference>
<dbReference type="PANTHER" id="PTHR45625">
    <property type="entry name" value="PEPTIDYL-PROLYL CIS-TRANS ISOMERASE-RELATED"/>
    <property type="match status" value="1"/>
</dbReference>
<dbReference type="Proteomes" id="UP000001409">
    <property type="component" value="Chromosome"/>
</dbReference>
<dbReference type="STRING" id="196164.gene:10742186"/>
<evidence type="ECO:0000256" key="3">
    <source>
        <dbReference type="SAM" id="Phobius"/>
    </source>
</evidence>
<dbReference type="Pfam" id="PF00160">
    <property type="entry name" value="Pro_isomerase"/>
    <property type="match status" value="1"/>
</dbReference>
<sequence length="324" mass="34695">MEGKSNPDPPGDHHSARFPRVVRIGRNFSCTYFPTRKKGYNAVSNNKERRQTALSQLEKELKSRDRKEKTKPMTVVAASLAVILLVVGGIWYAATRDTGEEAITADETTTAPEDPTYEPLAVTRTTPLGNTVSCTYEEAGEASREVSTPETEDVPATGTVTVNLSTNQGEIGMELDRSVSPCTVNAIEHFAAEGYYDDVVCHRLTTSGIYVLQCGDPSGTGAGGPGFQFANEYPTDEAAQEDLNTPVIYERGTIAMANAGQDTNGSQFFLNYEDSPLPPVYTYFGQITEEGLATLDAIAETGVEGGATDGAPAEKVVIETATVA</sequence>
<evidence type="ECO:0000259" key="4">
    <source>
        <dbReference type="PROSITE" id="PS50072"/>
    </source>
</evidence>
<feature type="region of interest" description="Disordered" evidence="2">
    <location>
        <begin position="1"/>
        <end position="20"/>
    </location>
</feature>
<evidence type="ECO:0000313" key="6">
    <source>
        <dbReference type="Proteomes" id="UP000001409"/>
    </source>
</evidence>
<dbReference type="SUPFAM" id="SSF50891">
    <property type="entry name" value="Cyclophilin-like"/>
    <property type="match status" value="1"/>
</dbReference>